<reference evidence="6 7" key="1">
    <citation type="submission" date="2019-06" db="EMBL/GenBank/DDBJ databases">
        <title>Sequencing the genomes of 1000 actinobacteria strains.</title>
        <authorList>
            <person name="Klenk H.-P."/>
        </authorList>
    </citation>
    <scope>NUCLEOTIDE SEQUENCE [LARGE SCALE GENOMIC DNA]</scope>
    <source>
        <strain evidence="6 7">DSM 45679</strain>
    </source>
</reference>
<dbReference type="InterPro" id="IPR036661">
    <property type="entry name" value="Luciferase-like_sf"/>
</dbReference>
<evidence type="ECO:0000259" key="5">
    <source>
        <dbReference type="Pfam" id="PF00296"/>
    </source>
</evidence>
<feature type="domain" description="Luciferase-like" evidence="5">
    <location>
        <begin position="20"/>
        <end position="168"/>
    </location>
</feature>
<evidence type="ECO:0000256" key="2">
    <source>
        <dbReference type="ARBA" id="ARBA00022643"/>
    </source>
</evidence>
<dbReference type="Gene3D" id="3.20.20.30">
    <property type="entry name" value="Luciferase-like domain"/>
    <property type="match status" value="1"/>
</dbReference>
<dbReference type="Proteomes" id="UP000320876">
    <property type="component" value="Unassembled WGS sequence"/>
</dbReference>
<dbReference type="AlphaFoldDB" id="A0A542DQN2"/>
<name>A0A542DQN2_AMYCI</name>
<comment type="caution">
    <text evidence="6">The sequence shown here is derived from an EMBL/GenBank/DDBJ whole genome shotgun (WGS) entry which is preliminary data.</text>
</comment>
<accession>A0A542DQN2</accession>
<organism evidence="6 7">
    <name type="scientific">Amycolatopsis cihanbeyliensis</name>
    <dbReference type="NCBI Taxonomy" id="1128664"/>
    <lineage>
        <taxon>Bacteria</taxon>
        <taxon>Bacillati</taxon>
        <taxon>Actinomycetota</taxon>
        <taxon>Actinomycetes</taxon>
        <taxon>Pseudonocardiales</taxon>
        <taxon>Pseudonocardiaceae</taxon>
        <taxon>Amycolatopsis</taxon>
    </lineage>
</organism>
<keyword evidence="7" id="KW-1185">Reference proteome</keyword>
<keyword evidence="2" id="KW-0288">FMN</keyword>
<dbReference type="InterPro" id="IPR011251">
    <property type="entry name" value="Luciferase-like_dom"/>
</dbReference>
<gene>
    <name evidence="6" type="ORF">FB471_5237</name>
</gene>
<keyword evidence="3" id="KW-0560">Oxidoreductase</keyword>
<sequence length="292" mass="31763">MRGFRFGVSLRTVGGPAEWYAKCRRAEELGYDVIAVSDHIGPGRPAPFPAFAAAAAVTERIRFTPFVLNVPFYNPTLLAREVRTTAALTGDRLELGVGAGHMKSEFDDAGLPWLPAGERIDVLERALGELRRRFAEEDTPAPPLLIAGNSDGVLALAARHAAIAGFSGLRQAPGHPPGTFHLATAAELDERVAFFREQAGERAAEIESNLLIQHVARTGDPRAELDRWAAEIPHLDLGADELLDAPQVLAGDPARMADLLRERRERYGFSYLTVFEPAMADLAPVIRELDGE</sequence>
<proteinExistence type="predicted"/>
<dbReference type="PANTHER" id="PTHR42847">
    <property type="entry name" value="ALKANESULFONATE MONOOXYGENASE"/>
    <property type="match status" value="1"/>
</dbReference>
<dbReference type="EMBL" id="VFML01000001">
    <property type="protein sequence ID" value="TQJ05408.1"/>
    <property type="molecule type" value="Genomic_DNA"/>
</dbReference>
<dbReference type="GO" id="GO:0046306">
    <property type="term" value="P:alkanesulfonate catabolic process"/>
    <property type="evidence" value="ECO:0007669"/>
    <property type="project" value="TreeGrafter"/>
</dbReference>
<dbReference type="InterPro" id="IPR050172">
    <property type="entry name" value="SsuD_RutA_monooxygenase"/>
</dbReference>
<dbReference type="PANTHER" id="PTHR42847:SF4">
    <property type="entry name" value="ALKANESULFONATE MONOOXYGENASE-RELATED"/>
    <property type="match status" value="1"/>
</dbReference>
<dbReference type="RefSeq" id="WP_142000938.1">
    <property type="nucleotide sequence ID" value="NZ_VFML01000001.1"/>
</dbReference>
<evidence type="ECO:0000256" key="1">
    <source>
        <dbReference type="ARBA" id="ARBA00022630"/>
    </source>
</evidence>
<evidence type="ECO:0000313" key="7">
    <source>
        <dbReference type="Proteomes" id="UP000320876"/>
    </source>
</evidence>
<dbReference type="OrthoDB" id="4288123at2"/>
<dbReference type="GO" id="GO:0008726">
    <property type="term" value="F:alkanesulfonate monooxygenase activity"/>
    <property type="evidence" value="ECO:0007669"/>
    <property type="project" value="TreeGrafter"/>
</dbReference>
<evidence type="ECO:0000256" key="4">
    <source>
        <dbReference type="ARBA" id="ARBA00023033"/>
    </source>
</evidence>
<dbReference type="NCBIfam" id="TIGR03621">
    <property type="entry name" value="F420_MSMEG_2516"/>
    <property type="match status" value="1"/>
</dbReference>
<protein>
    <submittedName>
        <fullName evidence="6">Putative F420-dependent oxidoreductase</fullName>
    </submittedName>
</protein>
<evidence type="ECO:0000313" key="6">
    <source>
        <dbReference type="EMBL" id="TQJ05408.1"/>
    </source>
</evidence>
<keyword evidence="4" id="KW-0503">Monooxygenase</keyword>
<keyword evidence="1" id="KW-0285">Flavoprotein</keyword>
<dbReference type="Pfam" id="PF00296">
    <property type="entry name" value="Bac_luciferase"/>
    <property type="match status" value="1"/>
</dbReference>
<evidence type="ECO:0000256" key="3">
    <source>
        <dbReference type="ARBA" id="ARBA00023002"/>
    </source>
</evidence>
<dbReference type="InterPro" id="IPR019923">
    <property type="entry name" value="Lucif-like_OxRdtase_MSMEG_2516"/>
</dbReference>
<dbReference type="SUPFAM" id="SSF51679">
    <property type="entry name" value="Bacterial luciferase-like"/>
    <property type="match status" value="1"/>
</dbReference>